<evidence type="ECO:0000313" key="1">
    <source>
        <dbReference type="EMBL" id="MFD1161863.1"/>
    </source>
</evidence>
<gene>
    <name evidence="1" type="ORF">ACFQ2E_05515</name>
</gene>
<evidence type="ECO:0000313" key="2">
    <source>
        <dbReference type="Proteomes" id="UP001597163"/>
    </source>
</evidence>
<proteinExistence type="predicted"/>
<reference evidence="2" key="1">
    <citation type="journal article" date="2019" name="Int. J. Syst. Evol. Microbiol.">
        <title>The Global Catalogue of Microorganisms (GCM) 10K type strain sequencing project: providing services to taxonomists for standard genome sequencing and annotation.</title>
        <authorList>
            <consortium name="The Broad Institute Genomics Platform"/>
            <consortium name="The Broad Institute Genome Sequencing Center for Infectious Disease"/>
            <person name="Wu L."/>
            <person name="Ma J."/>
        </authorList>
    </citation>
    <scope>NUCLEOTIDE SEQUENCE [LARGE SCALE GENOMIC DNA]</scope>
    <source>
        <strain evidence="2">CCUG 63246</strain>
    </source>
</reference>
<protein>
    <submittedName>
        <fullName evidence="1">Uncharacterized protein</fullName>
    </submittedName>
</protein>
<dbReference type="EMBL" id="JBHTLJ010000002">
    <property type="protein sequence ID" value="MFD1161863.1"/>
    <property type="molecule type" value="Genomic_DNA"/>
</dbReference>
<organism evidence="1 2">
    <name type="scientific">Hwangdonia seohaensis</name>
    <dbReference type="NCBI Taxonomy" id="1240727"/>
    <lineage>
        <taxon>Bacteria</taxon>
        <taxon>Pseudomonadati</taxon>
        <taxon>Bacteroidota</taxon>
        <taxon>Flavobacteriia</taxon>
        <taxon>Flavobacteriales</taxon>
        <taxon>Flavobacteriaceae</taxon>
        <taxon>Hwangdonia</taxon>
    </lineage>
</organism>
<accession>A0ABW3RAF0</accession>
<dbReference type="Proteomes" id="UP001597163">
    <property type="component" value="Unassembled WGS sequence"/>
</dbReference>
<sequence length="80" mass="9344">MITNQPNNLQFSKTQRQLNYTTVLKINFRFFNGTFAFDMLYFTGAKPDVFYHISNNQFTSNKLMLPFVLATDFKFLGVVS</sequence>
<name>A0ABW3RAF0_9FLAO</name>
<dbReference type="RefSeq" id="WP_311937612.1">
    <property type="nucleotide sequence ID" value="NZ_JAVSCK010000002.1"/>
</dbReference>
<keyword evidence="2" id="KW-1185">Reference proteome</keyword>
<comment type="caution">
    <text evidence="1">The sequence shown here is derived from an EMBL/GenBank/DDBJ whole genome shotgun (WGS) entry which is preliminary data.</text>
</comment>